<evidence type="ECO:0000259" key="1">
    <source>
        <dbReference type="Pfam" id="PF23571"/>
    </source>
</evidence>
<organism evidence="3">
    <name type="scientific">marine sediment metagenome</name>
    <dbReference type="NCBI Taxonomy" id="412755"/>
    <lineage>
        <taxon>unclassified sequences</taxon>
        <taxon>metagenomes</taxon>
        <taxon>ecological metagenomes</taxon>
    </lineage>
</organism>
<feature type="non-terminal residue" evidence="3">
    <location>
        <position position="1"/>
    </location>
</feature>
<dbReference type="InterPro" id="IPR042099">
    <property type="entry name" value="ANL_N_sf"/>
</dbReference>
<dbReference type="InterPro" id="IPR055378">
    <property type="entry name" value="GH3_C"/>
</dbReference>
<proteinExistence type="predicted"/>
<protein>
    <recommendedName>
        <fullName evidence="4">GH3 auxin-responsive promoter</fullName>
    </recommendedName>
</protein>
<dbReference type="InterPro" id="IPR004993">
    <property type="entry name" value="GH3"/>
</dbReference>
<dbReference type="PANTHER" id="PTHR31901">
    <property type="entry name" value="GH3 DOMAIN-CONTAINING PROTEIN"/>
    <property type="match status" value="1"/>
</dbReference>
<accession>X1T9A6</accession>
<dbReference type="Pfam" id="PF23572">
    <property type="entry name" value="GH3_C"/>
    <property type="match status" value="1"/>
</dbReference>
<comment type="caution">
    <text evidence="3">The sequence shown here is derived from an EMBL/GenBank/DDBJ whole genome shotgun (WGS) entry which is preliminary data.</text>
</comment>
<gene>
    <name evidence="3" type="ORF">S12H4_34000</name>
</gene>
<feature type="domain" description="GH3 middle" evidence="1">
    <location>
        <begin position="16"/>
        <end position="83"/>
    </location>
</feature>
<dbReference type="InterPro" id="IPR055377">
    <property type="entry name" value="GH3_M"/>
</dbReference>
<dbReference type="EMBL" id="BARW01020083">
    <property type="protein sequence ID" value="GAJ01943.1"/>
    <property type="molecule type" value="Genomic_DNA"/>
</dbReference>
<feature type="domain" description="GH3 C-terminal" evidence="2">
    <location>
        <begin position="125"/>
        <end position="221"/>
    </location>
</feature>
<dbReference type="GO" id="GO:0016881">
    <property type="term" value="F:acid-amino acid ligase activity"/>
    <property type="evidence" value="ECO:0007669"/>
    <property type="project" value="TreeGrafter"/>
</dbReference>
<evidence type="ECO:0000259" key="2">
    <source>
        <dbReference type="Pfam" id="PF23572"/>
    </source>
</evidence>
<dbReference type="Pfam" id="PF23571">
    <property type="entry name" value="GH3_M"/>
    <property type="match status" value="1"/>
</dbReference>
<reference evidence="3" key="1">
    <citation type="journal article" date="2014" name="Front. Microbiol.">
        <title>High frequency of phylogenetically diverse reductive dehalogenase-homologous genes in deep subseafloor sedimentary metagenomes.</title>
        <authorList>
            <person name="Kawai M."/>
            <person name="Futagami T."/>
            <person name="Toyoda A."/>
            <person name="Takaki Y."/>
            <person name="Nishi S."/>
            <person name="Hori S."/>
            <person name="Arai W."/>
            <person name="Tsubouchi T."/>
            <person name="Morono Y."/>
            <person name="Uchiyama I."/>
            <person name="Ito T."/>
            <person name="Fujiyama A."/>
            <person name="Inagaki F."/>
            <person name="Takami H."/>
        </authorList>
    </citation>
    <scope>NUCLEOTIDE SEQUENCE</scope>
    <source>
        <strain evidence="3">Expedition CK06-06</strain>
    </source>
</reference>
<name>X1T9A6_9ZZZZ</name>
<evidence type="ECO:0000313" key="3">
    <source>
        <dbReference type="EMBL" id="GAJ01943.1"/>
    </source>
</evidence>
<dbReference type="PANTHER" id="PTHR31901:SF9">
    <property type="entry name" value="GH3 DOMAIN-CONTAINING PROTEIN"/>
    <property type="match status" value="1"/>
</dbReference>
<dbReference type="Gene3D" id="3.40.50.12780">
    <property type="entry name" value="N-terminal domain of ligase-like"/>
    <property type="match status" value="1"/>
</dbReference>
<dbReference type="AlphaFoldDB" id="X1T9A6"/>
<sequence>EGLVYALHSWTKKGLIFVPDLVFLEFLPYEEVLKIQEDKDYQPTTVLLNEVEEGKLYEVVITQLYGMPLLRYRLGDIIKVVANRDEEAGIDLPHVAFQRRVGELIELAGMARLDEKTLWKAINNTGIKYADWVACKEYDRNQAFLRIYIELNEEIETSQLESMIDEQLKIVDTDYKDIDSYLGQQPVRVTRLLPGTFQHYTEERTRQGASIAHLKPARINPDETIIKQLLGLNDASSEQ</sequence>
<evidence type="ECO:0008006" key="4">
    <source>
        <dbReference type="Google" id="ProtNLM"/>
    </source>
</evidence>
<dbReference type="GO" id="GO:0005737">
    <property type="term" value="C:cytoplasm"/>
    <property type="evidence" value="ECO:0007669"/>
    <property type="project" value="TreeGrafter"/>
</dbReference>